<evidence type="ECO:0000313" key="2">
    <source>
        <dbReference type="EMBL" id="MFD1322811.1"/>
    </source>
</evidence>
<feature type="transmembrane region" description="Helical" evidence="1">
    <location>
        <begin position="190"/>
        <end position="208"/>
    </location>
</feature>
<keyword evidence="1" id="KW-1133">Transmembrane helix</keyword>
<dbReference type="RefSeq" id="WP_377571960.1">
    <property type="nucleotide sequence ID" value="NZ_JBHTMP010000024.1"/>
</dbReference>
<proteinExistence type="predicted"/>
<feature type="transmembrane region" description="Helical" evidence="1">
    <location>
        <begin position="166"/>
        <end position="183"/>
    </location>
</feature>
<sequence length="268" mass="27790">MTTLSSTARRTDRTGGGLPGAIASEWTKLWSVRTTWWALLASVLLMAATAGQLAIYAANANTNDDPADDVGVVAAGRIVIDSMELTQYAVLAVALLVITAEYATGTIRATLQWTPSRTRMLLAKATVVGVVTFTLGLLIGAIGVAVARPVLGEWGSVPVGQTVGDVAASATYLALLGVFTLGLGAALRSAVLTLTVLFLSLMIIPLSLQEPDIPVLNRIADLFPGVAGAHFMRGDTDPYPPAVGLALLAGWAVVALLAGGMVLRRRDA</sequence>
<protein>
    <submittedName>
        <fullName evidence="2">ABC transporter permease</fullName>
    </submittedName>
</protein>
<keyword evidence="3" id="KW-1185">Reference proteome</keyword>
<feature type="transmembrane region" description="Helical" evidence="1">
    <location>
        <begin position="242"/>
        <end position="263"/>
    </location>
</feature>
<name>A0ABW3YGQ8_9ACTN</name>
<evidence type="ECO:0000256" key="1">
    <source>
        <dbReference type="SAM" id="Phobius"/>
    </source>
</evidence>
<accession>A0ABW3YGQ8</accession>
<feature type="transmembrane region" description="Helical" evidence="1">
    <location>
        <begin position="85"/>
        <end position="104"/>
    </location>
</feature>
<gene>
    <name evidence="2" type="ORF">ACFQ4H_17095</name>
</gene>
<feature type="transmembrane region" description="Helical" evidence="1">
    <location>
        <begin position="36"/>
        <end position="58"/>
    </location>
</feature>
<keyword evidence="1" id="KW-0472">Membrane</keyword>
<feature type="transmembrane region" description="Helical" evidence="1">
    <location>
        <begin position="125"/>
        <end position="146"/>
    </location>
</feature>
<comment type="caution">
    <text evidence="2">The sequence shown here is derived from an EMBL/GenBank/DDBJ whole genome shotgun (WGS) entry which is preliminary data.</text>
</comment>
<reference evidence="3" key="1">
    <citation type="journal article" date="2019" name="Int. J. Syst. Evol. Microbiol.">
        <title>The Global Catalogue of Microorganisms (GCM) 10K type strain sequencing project: providing services to taxonomists for standard genome sequencing and annotation.</title>
        <authorList>
            <consortium name="The Broad Institute Genomics Platform"/>
            <consortium name="The Broad Institute Genome Sequencing Center for Infectious Disease"/>
            <person name="Wu L."/>
            <person name="Ma J."/>
        </authorList>
    </citation>
    <scope>NUCLEOTIDE SEQUENCE [LARGE SCALE GENOMIC DNA]</scope>
    <source>
        <strain evidence="3">JCM 31037</strain>
    </source>
</reference>
<evidence type="ECO:0000313" key="3">
    <source>
        <dbReference type="Proteomes" id="UP001597260"/>
    </source>
</evidence>
<dbReference type="EMBL" id="JBHTMP010000024">
    <property type="protein sequence ID" value="MFD1322811.1"/>
    <property type="molecule type" value="Genomic_DNA"/>
</dbReference>
<organism evidence="2 3">
    <name type="scientific">Micromonospora sonneratiae</name>
    <dbReference type="NCBI Taxonomy" id="1184706"/>
    <lineage>
        <taxon>Bacteria</taxon>
        <taxon>Bacillati</taxon>
        <taxon>Actinomycetota</taxon>
        <taxon>Actinomycetes</taxon>
        <taxon>Micromonosporales</taxon>
        <taxon>Micromonosporaceae</taxon>
        <taxon>Micromonospora</taxon>
    </lineage>
</organism>
<keyword evidence="1" id="KW-0812">Transmembrane</keyword>
<dbReference type="Proteomes" id="UP001597260">
    <property type="component" value="Unassembled WGS sequence"/>
</dbReference>